<dbReference type="EMBL" id="CP039345">
    <property type="protein sequence ID" value="QCD77353.1"/>
    <property type="molecule type" value="Genomic_DNA"/>
</dbReference>
<dbReference type="GO" id="GO:0042744">
    <property type="term" value="P:hydrogen peroxide catabolic process"/>
    <property type="evidence" value="ECO:0007669"/>
    <property type="project" value="UniProtKB-KW"/>
</dbReference>
<feature type="disulfide bond" evidence="18">
    <location>
        <begin position="387"/>
        <end position="392"/>
    </location>
</feature>
<feature type="binding site" evidence="16">
    <location>
        <position position="393"/>
    </location>
    <ligand>
        <name>Ca(2+)</name>
        <dbReference type="ChEBI" id="CHEBI:29108"/>
        <label>1</label>
    </ligand>
</feature>
<evidence type="ECO:0000256" key="14">
    <source>
        <dbReference type="PIRSR" id="PIRSR600823-1"/>
    </source>
</evidence>
<feature type="binding site" evidence="16">
    <location>
        <position position="395"/>
    </location>
    <ligand>
        <name>Ca(2+)</name>
        <dbReference type="ChEBI" id="CHEBI:29108"/>
        <label>1</label>
    </ligand>
</feature>
<evidence type="ECO:0000256" key="15">
    <source>
        <dbReference type="PIRSR" id="PIRSR600823-2"/>
    </source>
</evidence>
<evidence type="ECO:0000256" key="7">
    <source>
        <dbReference type="ARBA" id="ARBA00022723"/>
    </source>
</evidence>
<feature type="binding site" description="axial binding residue" evidence="16">
    <location>
        <position position="512"/>
    </location>
    <ligand>
        <name>heme b</name>
        <dbReference type="ChEBI" id="CHEBI:60344"/>
    </ligand>
    <ligandPart>
        <name>Fe</name>
        <dbReference type="ChEBI" id="CHEBI:18248"/>
    </ligandPart>
</feature>
<evidence type="ECO:0000256" key="3">
    <source>
        <dbReference type="ARBA" id="ARBA00006873"/>
    </source>
</evidence>
<evidence type="ECO:0000313" key="20">
    <source>
        <dbReference type="EMBL" id="QCD77353.1"/>
    </source>
</evidence>
<organism evidence="20 21">
    <name type="scientific">Vigna unguiculata</name>
    <name type="common">Cowpea</name>
    <dbReference type="NCBI Taxonomy" id="3917"/>
    <lineage>
        <taxon>Eukaryota</taxon>
        <taxon>Viridiplantae</taxon>
        <taxon>Streptophyta</taxon>
        <taxon>Embryophyta</taxon>
        <taxon>Tracheophyta</taxon>
        <taxon>Spermatophyta</taxon>
        <taxon>Magnoliopsida</taxon>
        <taxon>eudicotyledons</taxon>
        <taxon>Gunneridae</taxon>
        <taxon>Pentapetalae</taxon>
        <taxon>rosids</taxon>
        <taxon>fabids</taxon>
        <taxon>Fabales</taxon>
        <taxon>Fabaceae</taxon>
        <taxon>Papilionoideae</taxon>
        <taxon>50 kb inversion clade</taxon>
        <taxon>NPAAA clade</taxon>
        <taxon>indigoferoid/millettioid clade</taxon>
        <taxon>Phaseoleae</taxon>
        <taxon>Vigna</taxon>
    </lineage>
</organism>
<keyword evidence="8 16" id="KW-0106">Calcium</keyword>
<keyword evidence="10 16" id="KW-0408">Iron</keyword>
<sequence>MHGVSCGDLSSTYYDTTCPNLYSIVYGVINNAYLSDPRIAANLLRLHFHDCFVQGCDGSVLLKNTDTIESEQDASPNVNSLRGLDVVNNIKTAVEDSCPETVSCADILAIAAEVGSVLGGGPSWSVLLGRRDSLTANRTLAGINLPAPHFTLYQLQQSFAVQGLNTTDLVSLSGAHTFGQAHCNNFINRLYNFNYTGNPDPTLNTTYLEALREICSVGLDNLADMDLTTPKQFDNKYYSNLQYQNGLLQSDQELFSTSDADTVALVNRFSTDQSVFFDNFVVSMIKMGNTSVLTEDEGEIRLQCNFVNGDSSGLVAKMGCMRVVLVAVLCAFGLHAGFSVTNAQLSPTFYRTTCPNLFNIVFQVIFQASNNDPRIGASLVRLHFHDCFVQGCDASVLLNNTATIESEQDALPNNNSIRGLDVVNNIKTALENSCPGTVSCADILAIAAQIGSVLGGGPGWQVLLGRRDSLTANRSLANQNLPAPFFNLTQLKASFAVQGLNTTDLVALSGGHTFGRAHCSTFNNRLYNFNNTGNPDPTLNTTYLATLRLICPQNATGNNLTNLDLTTPDQFDNKYYSNLQQLNGLLQSDQELFSTPGADTIPIVNSFSSNQNTFFANFVASMIKMGNIGVLTGTAGEIRTQCNFVNGNSLGLASVASKDPKENMVSQS</sequence>
<dbReference type="Pfam" id="PF00141">
    <property type="entry name" value="peroxidase"/>
    <property type="match status" value="2"/>
</dbReference>
<feature type="disulfide bond" evidence="18">
    <location>
        <begin position="519"/>
        <end position="551"/>
    </location>
</feature>
<dbReference type="CDD" id="cd00693">
    <property type="entry name" value="secretory_peroxidase"/>
    <property type="match status" value="2"/>
</dbReference>
<feature type="binding site" evidence="16">
    <location>
        <position position="407"/>
    </location>
    <ligand>
        <name>Ca(2+)</name>
        <dbReference type="ChEBI" id="CHEBI:29108"/>
        <label>1</label>
    </ligand>
</feature>
<keyword evidence="9" id="KW-0560">Oxidoreductase</keyword>
<evidence type="ECO:0000256" key="17">
    <source>
        <dbReference type="PIRSR" id="PIRSR600823-4"/>
    </source>
</evidence>
<name>A0A4D6KLP5_VIGUN</name>
<proteinExistence type="inferred from homology"/>
<feature type="disulfide bond" evidence="18">
    <location>
        <begin position="440"/>
        <end position="642"/>
    </location>
</feature>
<dbReference type="PANTHER" id="PTHR31388">
    <property type="entry name" value="PEROXIDASE 72-RELATED"/>
    <property type="match status" value="1"/>
</dbReference>
<evidence type="ECO:0000256" key="2">
    <source>
        <dbReference type="ARBA" id="ARBA00002322"/>
    </source>
</evidence>
<comment type="similarity">
    <text evidence="3">Belongs to the peroxidase family. Ascorbate peroxidase subfamily.</text>
</comment>
<dbReference type="InterPro" id="IPR010255">
    <property type="entry name" value="Haem_peroxidase_sf"/>
</dbReference>
<protein>
    <recommendedName>
        <fullName evidence="4">peroxidase</fullName>
        <ecNumber evidence="4">1.11.1.7</ecNumber>
    </recommendedName>
</protein>
<comment type="cofactor">
    <cofactor evidence="16">
        <name>Ca(2+)</name>
        <dbReference type="ChEBI" id="CHEBI:29108"/>
    </cofactor>
    <text evidence="16">Binds 2 calcium ions per subunit.</text>
</comment>
<dbReference type="GO" id="GO:0006979">
    <property type="term" value="P:response to oxidative stress"/>
    <property type="evidence" value="ECO:0007669"/>
    <property type="project" value="InterPro"/>
</dbReference>
<dbReference type="PANTHER" id="PTHR31388:SF270">
    <property type="entry name" value="PEROXIDASE 22-RELATED"/>
    <property type="match status" value="1"/>
</dbReference>
<evidence type="ECO:0000256" key="18">
    <source>
        <dbReference type="PIRSR" id="PIRSR600823-5"/>
    </source>
</evidence>
<feature type="domain" description="Plant heme peroxidase family profile" evidence="19">
    <location>
        <begin position="344"/>
        <end position="646"/>
    </location>
</feature>
<feature type="binding site" evidence="16">
    <location>
        <position position="513"/>
    </location>
    <ligand>
        <name>Ca(2+)</name>
        <dbReference type="ChEBI" id="CHEBI:29108"/>
        <label>2</label>
    </ligand>
</feature>
<evidence type="ECO:0000256" key="10">
    <source>
        <dbReference type="ARBA" id="ARBA00023004"/>
    </source>
</evidence>
<evidence type="ECO:0000256" key="1">
    <source>
        <dbReference type="ARBA" id="ARBA00000189"/>
    </source>
</evidence>
<evidence type="ECO:0000256" key="9">
    <source>
        <dbReference type="ARBA" id="ARBA00023002"/>
    </source>
</evidence>
<feature type="binding site" evidence="16">
    <location>
        <position position="564"/>
    </location>
    <ligand>
        <name>Ca(2+)</name>
        <dbReference type="ChEBI" id="CHEBI:29108"/>
        <label>2</label>
    </ligand>
</feature>
<keyword evidence="12" id="KW-0325">Glycoprotein</keyword>
<evidence type="ECO:0000256" key="4">
    <source>
        <dbReference type="ARBA" id="ARBA00012313"/>
    </source>
</evidence>
<feature type="active site" description="Proton acceptor" evidence="14">
    <location>
        <position position="385"/>
    </location>
</feature>
<dbReference type="EC" id="1.11.1.7" evidence="4"/>
<feature type="binding site" evidence="16">
    <location>
        <position position="389"/>
    </location>
    <ligand>
        <name>Ca(2+)</name>
        <dbReference type="ChEBI" id="CHEBI:29108"/>
        <label>1</label>
    </ligand>
</feature>
<feature type="binding site" evidence="15">
    <location>
        <position position="482"/>
    </location>
    <ligand>
        <name>substrate</name>
    </ligand>
</feature>
<keyword evidence="13" id="KW-0376">Hydrogen peroxide</keyword>
<keyword evidence="21" id="KW-1185">Reference proteome</keyword>
<feature type="binding site" evidence="16">
    <location>
        <position position="572"/>
    </location>
    <ligand>
        <name>Ca(2+)</name>
        <dbReference type="ChEBI" id="CHEBI:29108"/>
        <label>2</label>
    </ligand>
</feature>
<dbReference type="GO" id="GO:0140825">
    <property type="term" value="F:lactoperoxidase activity"/>
    <property type="evidence" value="ECO:0007669"/>
    <property type="project" value="UniProtKB-EC"/>
</dbReference>
<evidence type="ECO:0000256" key="11">
    <source>
        <dbReference type="ARBA" id="ARBA00023157"/>
    </source>
</evidence>
<comment type="cofactor">
    <cofactor evidence="16">
        <name>heme b</name>
        <dbReference type="ChEBI" id="CHEBI:60344"/>
    </cofactor>
    <text evidence="16">Binds 1 heme b (iron(II)-protoporphyrin IX) group per subunit.</text>
</comment>
<dbReference type="FunFam" id="1.10.420.10:FF:000001">
    <property type="entry name" value="Peroxidase"/>
    <property type="match status" value="2"/>
</dbReference>
<accession>A0A4D6KLP5</accession>
<feature type="binding site" evidence="16">
    <location>
        <position position="391"/>
    </location>
    <ligand>
        <name>Ca(2+)</name>
        <dbReference type="ChEBI" id="CHEBI:29108"/>
        <label>1</label>
    </ligand>
</feature>
<feature type="site" description="Transition state stabilizer" evidence="17">
    <location>
        <position position="381"/>
    </location>
</feature>
<keyword evidence="11 18" id="KW-1015">Disulfide bond</keyword>
<evidence type="ECO:0000256" key="5">
    <source>
        <dbReference type="ARBA" id="ARBA00022559"/>
    </source>
</evidence>
<feature type="disulfide bond" evidence="18">
    <location>
        <begin position="354"/>
        <end position="434"/>
    </location>
</feature>
<dbReference type="AlphaFoldDB" id="A0A4D6KLP5"/>
<dbReference type="FunFam" id="1.10.520.10:FF:000009">
    <property type="entry name" value="Peroxidase"/>
    <property type="match status" value="2"/>
</dbReference>
<dbReference type="InterPro" id="IPR033905">
    <property type="entry name" value="Secretory_peroxidase"/>
</dbReference>
<dbReference type="InterPro" id="IPR002016">
    <property type="entry name" value="Haem_peroxidase"/>
</dbReference>
<dbReference type="GO" id="GO:0020037">
    <property type="term" value="F:heme binding"/>
    <property type="evidence" value="ECO:0007669"/>
    <property type="project" value="InterPro"/>
</dbReference>
<keyword evidence="5 20" id="KW-0575">Peroxidase</keyword>
<dbReference type="PROSITE" id="PS00435">
    <property type="entry name" value="PEROXIDASE_1"/>
    <property type="match status" value="2"/>
</dbReference>
<dbReference type="InterPro" id="IPR000823">
    <property type="entry name" value="Peroxidase_pln"/>
</dbReference>
<gene>
    <name evidence="20" type="ORF">DEO72_LG1g976</name>
</gene>
<dbReference type="PRINTS" id="PR00461">
    <property type="entry name" value="PLPEROXIDASE"/>
</dbReference>
<feature type="binding site" evidence="16">
    <location>
        <position position="567"/>
    </location>
    <ligand>
        <name>Ca(2+)</name>
        <dbReference type="ChEBI" id="CHEBI:29108"/>
        <label>2</label>
    </ligand>
</feature>
<evidence type="ECO:0000256" key="12">
    <source>
        <dbReference type="ARBA" id="ARBA00023180"/>
    </source>
</evidence>
<dbReference type="GO" id="GO:0046872">
    <property type="term" value="F:metal ion binding"/>
    <property type="evidence" value="ECO:0007669"/>
    <property type="project" value="UniProtKB-KW"/>
</dbReference>
<evidence type="ECO:0000256" key="16">
    <source>
        <dbReference type="PIRSR" id="PIRSR600823-3"/>
    </source>
</evidence>
<feature type="binding site" evidence="16">
    <location>
        <position position="386"/>
    </location>
    <ligand>
        <name>Ca(2+)</name>
        <dbReference type="ChEBI" id="CHEBI:29108"/>
        <label>1</label>
    </ligand>
</feature>
<comment type="catalytic activity">
    <reaction evidence="1">
        <text>2 a phenolic donor + H2O2 = 2 a phenolic radical donor + 2 H2O</text>
        <dbReference type="Rhea" id="RHEA:56136"/>
        <dbReference type="ChEBI" id="CHEBI:15377"/>
        <dbReference type="ChEBI" id="CHEBI:16240"/>
        <dbReference type="ChEBI" id="CHEBI:139520"/>
        <dbReference type="ChEBI" id="CHEBI:139521"/>
        <dbReference type="EC" id="1.11.1.7"/>
    </reaction>
</comment>
<evidence type="ECO:0000259" key="19">
    <source>
        <dbReference type="PROSITE" id="PS50873"/>
    </source>
</evidence>
<dbReference type="SUPFAM" id="SSF48113">
    <property type="entry name" value="Heme-dependent peroxidases"/>
    <property type="match status" value="2"/>
</dbReference>
<dbReference type="InterPro" id="IPR019794">
    <property type="entry name" value="Peroxidases_AS"/>
</dbReference>
<feature type="domain" description="Plant heme peroxidase family profile" evidence="19">
    <location>
        <begin position="8"/>
        <end position="308"/>
    </location>
</feature>
<comment type="function">
    <text evidence="2">Removal of H(2)O(2), oxidation of toxic reductants, biosynthesis and degradation of lignin, suberization, auxin catabolism, response to environmental stresses such as wounding, pathogen attack and oxidative stress. These functions might be dependent on each isozyme/isoform in each plant tissue.</text>
</comment>
<keyword evidence="7 16" id="KW-0479">Metal-binding</keyword>
<keyword evidence="6" id="KW-0349">Heme</keyword>
<evidence type="ECO:0000256" key="6">
    <source>
        <dbReference type="ARBA" id="ARBA00022617"/>
    </source>
</evidence>
<evidence type="ECO:0000313" key="21">
    <source>
        <dbReference type="Proteomes" id="UP000501690"/>
    </source>
</evidence>
<dbReference type="PROSITE" id="PS50873">
    <property type="entry name" value="PEROXIDASE_4"/>
    <property type="match status" value="2"/>
</dbReference>
<evidence type="ECO:0000256" key="8">
    <source>
        <dbReference type="ARBA" id="ARBA00022837"/>
    </source>
</evidence>
<dbReference type="PROSITE" id="PS00436">
    <property type="entry name" value="PEROXIDASE_2"/>
    <property type="match status" value="2"/>
</dbReference>
<dbReference type="Proteomes" id="UP000501690">
    <property type="component" value="Linkage Group LG1"/>
</dbReference>
<dbReference type="Gene3D" id="1.10.520.10">
    <property type="match status" value="2"/>
</dbReference>
<dbReference type="PRINTS" id="PR00458">
    <property type="entry name" value="PEROXIDASE"/>
</dbReference>
<evidence type="ECO:0000256" key="13">
    <source>
        <dbReference type="ARBA" id="ARBA00023324"/>
    </source>
</evidence>
<reference evidence="20 21" key="1">
    <citation type="submission" date="2019-04" db="EMBL/GenBank/DDBJ databases">
        <title>An improved genome assembly and genetic linkage map for asparagus bean, Vigna unguiculata ssp. sesquipedialis.</title>
        <authorList>
            <person name="Xia Q."/>
            <person name="Zhang R."/>
            <person name="Dong Y."/>
        </authorList>
    </citation>
    <scope>NUCLEOTIDE SEQUENCE [LARGE SCALE GENOMIC DNA]</scope>
    <source>
        <tissue evidence="20">Leaf</tissue>
    </source>
</reference>
<dbReference type="InterPro" id="IPR019793">
    <property type="entry name" value="Peroxidases_heam-ligand_BS"/>
</dbReference>
<dbReference type="Gene3D" id="1.10.420.10">
    <property type="entry name" value="Peroxidase, domain 2"/>
    <property type="match status" value="2"/>
</dbReference>